<organism evidence="2 3">
    <name type="scientific">Cirrhinus molitorella</name>
    <name type="common">mud carp</name>
    <dbReference type="NCBI Taxonomy" id="172907"/>
    <lineage>
        <taxon>Eukaryota</taxon>
        <taxon>Metazoa</taxon>
        <taxon>Chordata</taxon>
        <taxon>Craniata</taxon>
        <taxon>Vertebrata</taxon>
        <taxon>Euteleostomi</taxon>
        <taxon>Actinopterygii</taxon>
        <taxon>Neopterygii</taxon>
        <taxon>Teleostei</taxon>
        <taxon>Ostariophysi</taxon>
        <taxon>Cypriniformes</taxon>
        <taxon>Cyprinidae</taxon>
        <taxon>Labeoninae</taxon>
        <taxon>Labeonini</taxon>
        <taxon>Cirrhinus</taxon>
    </lineage>
</organism>
<feature type="compositionally biased region" description="Polar residues" evidence="1">
    <location>
        <begin position="25"/>
        <end position="38"/>
    </location>
</feature>
<keyword evidence="3" id="KW-1185">Reference proteome</keyword>
<evidence type="ECO:0000313" key="3">
    <source>
        <dbReference type="Proteomes" id="UP001187343"/>
    </source>
</evidence>
<feature type="compositionally biased region" description="Basic and acidic residues" evidence="1">
    <location>
        <begin position="13"/>
        <end position="23"/>
    </location>
</feature>
<feature type="region of interest" description="Disordered" evidence="1">
    <location>
        <begin position="1"/>
        <end position="38"/>
    </location>
</feature>
<feature type="compositionally biased region" description="Acidic residues" evidence="1">
    <location>
        <begin position="1"/>
        <end position="12"/>
    </location>
</feature>
<name>A0AA88NZF0_9TELE</name>
<protein>
    <submittedName>
        <fullName evidence="2">Uncharacterized protein</fullName>
    </submittedName>
</protein>
<accession>A0AA88NZF0</accession>
<evidence type="ECO:0000313" key="2">
    <source>
        <dbReference type="EMBL" id="KAK2870596.1"/>
    </source>
</evidence>
<dbReference type="AlphaFoldDB" id="A0AA88NZF0"/>
<reference evidence="2" key="1">
    <citation type="submission" date="2023-08" db="EMBL/GenBank/DDBJ databases">
        <title>Chromosome-level Genome Assembly of mud carp (Cirrhinus molitorella).</title>
        <authorList>
            <person name="Liu H."/>
        </authorList>
    </citation>
    <scope>NUCLEOTIDE SEQUENCE</scope>
    <source>
        <strain evidence="2">Prfri</strain>
        <tissue evidence="2">Muscle</tissue>
    </source>
</reference>
<gene>
    <name evidence="2" type="ORF">Q8A67_023123</name>
</gene>
<evidence type="ECO:0000256" key="1">
    <source>
        <dbReference type="SAM" id="MobiDB-lite"/>
    </source>
</evidence>
<dbReference type="EMBL" id="JAUYZG010000023">
    <property type="protein sequence ID" value="KAK2870596.1"/>
    <property type="molecule type" value="Genomic_DNA"/>
</dbReference>
<comment type="caution">
    <text evidence="2">The sequence shown here is derived from an EMBL/GenBank/DDBJ whole genome shotgun (WGS) entry which is preliminary data.</text>
</comment>
<dbReference type="Proteomes" id="UP001187343">
    <property type="component" value="Unassembled WGS sequence"/>
</dbReference>
<proteinExistence type="predicted"/>
<sequence>MASVEQDCDTQDEPGKKKLKLEEGQMSSSGVGVHMNAQTGGTANAPAFINSTITSLTIKYSTAETQKLPETAEEQTEKQDLILKEFLETHKSNMKKKAESLQISRLVLE</sequence>